<dbReference type="GeneID" id="10394517"/>
<organism evidence="1 2">
    <name type="scientific">Archaeoglobus veneficus (strain DSM 11195 / SNP6)</name>
    <dbReference type="NCBI Taxonomy" id="693661"/>
    <lineage>
        <taxon>Archaea</taxon>
        <taxon>Methanobacteriati</taxon>
        <taxon>Methanobacteriota</taxon>
        <taxon>Archaeoglobi</taxon>
        <taxon>Archaeoglobales</taxon>
        <taxon>Archaeoglobaceae</taxon>
        <taxon>Archaeoglobus</taxon>
    </lineage>
</organism>
<evidence type="ECO:0000313" key="1">
    <source>
        <dbReference type="EMBL" id="AEA47398.1"/>
    </source>
</evidence>
<protein>
    <recommendedName>
        <fullName evidence="3">DUF1743 domain-containing protein</fullName>
    </recommendedName>
</protein>
<keyword evidence="2" id="KW-1185">Reference proteome</keyword>
<dbReference type="Gene3D" id="3.30.70.2200">
    <property type="match status" value="1"/>
</dbReference>
<accession>F2KNS1</accession>
<dbReference type="PANTHER" id="PTHR40705">
    <property type="entry name" value="TRNA(ILE2) 2-AGMATINYLCYTIDINE SYNTHETASE TIAS"/>
    <property type="match status" value="1"/>
</dbReference>
<sequence length="325" mass="36116">MGRIELTPEEVERKYGKGLSKSYLTIVDEEQGVVEIFEKCRAKGCAEWSLINRLRSSELIKHGWIEGKTLIMRTELGKGEVRLYEGTHGLEKVEVGEDKVYTTWCSKGHSEILWCLPQARGVIKSIYHPDEGGVRRVTVITPKYTKLIAGVDDTGEKTETWECTLKAAFSLASDMKGLLLLAHRVFQASKDVPWKTSHNCSSVMVFAVPPWISTSDVINGFIERLKKCVYSENACAVFFRGVLIPKILKNFGDAVKMGVVDELEALKLAKKLGLVVAEITGTRGVIGAMAGIGYADRGIECAAYSNDIAIEKVRFRCVEKKCEEC</sequence>
<dbReference type="eggNOG" id="arCOG01116">
    <property type="taxonomic scope" value="Archaea"/>
</dbReference>
<dbReference type="PANTHER" id="PTHR40705:SF2">
    <property type="entry name" value="DUF1743 DOMAIN-CONTAINING PROTEIN"/>
    <property type="match status" value="1"/>
</dbReference>
<dbReference type="HOGENOM" id="CLU_065511_0_0_2"/>
<dbReference type="STRING" id="693661.Arcve_1394"/>
<proteinExistence type="predicted"/>
<dbReference type="OrthoDB" id="52716at2157"/>
<evidence type="ECO:0008006" key="3">
    <source>
        <dbReference type="Google" id="ProtNLM"/>
    </source>
</evidence>
<dbReference type="KEGG" id="ave:Arcve_1394"/>
<dbReference type="RefSeq" id="WP_013684059.1">
    <property type="nucleotide sequence ID" value="NC_015320.1"/>
</dbReference>
<dbReference type="EMBL" id="CP002588">
    <property type="protein sequence ID" value="AEA47398.1"/>
    <property type="molecule type" value="Genomic_DNA"/>
</dbReference>
<gene>
    <name evidence="1" type="ordered locus">Arcve_1394</name>
</gene>
<evidence type="ECO:0000313" key="2">
    <source>
        <dbReference type="Proteomes" id="UP000008136"/>
    </source>
</evidence>
<name>F2KNS1_ARCVS</name>
<reference evidence="1 2" key="1">
    <citation type="submission" date="2011-03" db="EMBL/GenBank/DDBJ databases">
        <title>The complete genome of Archaeoglobus veneficus SNP6.</title>
        <authorList>
            <consortium name="US DOE Joint Genome Institute (JGI-PGF)"/>
            <person name="Lucas S."/>
            <person name="Copeland A."/>
            <person name="Lapidus A."/>
            <person name="Bruce D."/>
            <person name="Goodwin L."/>
            <person name="Pitluck S."/>
            <person name="Kyrpides N."/>
            <person name="Mavromatis K."/>
            <person name="Pagani I."/>
            <person name="Ivanova N."/>
            <person name="Mikhailova N."/>
            <person name="Lu M."/>
            <person name="Detter J.C."/>
            <person name="Tapia R."/>
            <person name="Han C."/>
            <person name="Land M."/>
            <person name="Hauser L."/>
            <person name="Markowitz V."/>
            <person name="Cheng J.-F."/>
            <person name="Hugenholtz P."/>
            <person name="Woyke T."/>
            <person name="Wu D."/>
            <person name="Spring S."/>
            <person name="Brambilla E."/>
            <person name="Klenk H.-P."/>
            <person name="Eisen J.A."/>
        </authorList>
    </citation>
    <scope>NUCLEOTIDE SEQUENCE [LARGE SCALE GENOMIC DNA]</scope>
    <source>
        <strain>SNP6</strain>
    </source>
</reference>
<dbReference type="AlphaFoldDB" id="F2KNS1"/>
<dbReference type="Proteomes" id="UP000008136">
    <property type="component" value="Chromosome"/>
</dbReference>